<feature type="chain" id="PRO_5025452798" description="F-box domain-containing protein" evidence="2">
    <location>
        <begin position="20"/>
        <end position="335"/>
    </location>
</feature>
<dbReference type="OrthoDB" id="3637487at2759"/>
<dbReference type="Proteomes" id="UP000800200">
    <property type="component" value="Unassembled WGS sequence"/>
</dbReference>
<gene>
    <name evidence="3" type="ORF">K469DRAFT_690114</name>
</gene>
<reference evidence="3" key="1">
    <citation type="journal article" date="2020" name="Stud. Mycol.">
        <title>101 Dothideomycetes genomes: a test case for predicting lifestyles and emergence of pathogens.</title>
        <authorList>
            <person name="Haridas S."/>
            <person name="Albert R."/>
            <person name="Binder M."/>
            <person name="Bloem J."/>
            <person name="Labutti K."/>
            <person name="Salamov A."/>
            <person name="Andreopoulos B."/>
            <person name="Baker S."/>
            <person name="Barry K."/>
            <person name="Bills G."/>
            <person name="Bluhm B."/>
            <person name="Cannon C."/>
            <person name="Castanera R."/>
            <person name="Culley D."/>
            <person name="Daum C."/>
            <person name="Ezra D."/>
            <person name="Gonzalez J."/>
            <person name="Henrissat B."/>
            <person name="Kuo A."/>
            <person name="Liang C."/>
            <person name="Lipzen A."/>
            <person name="Lutzoni F."/>
            <person name="Magnuson J."/>
            <person name="Mondo S."/>
            <person name="Nolan M."/>
            <person name="Ohm R."/>
            <person name="Pangilinan J."/>
            <person name="Park H.-J."/>
            <person name="Ramirez L."/>
            <person name="Alfaro M."/>
            <person name="Sun H."/>
            <person name="Tritt A."/>
            <person name="Yoshinaga Y."/>
            <person name="Zwiers L.-H."/>
            <person name="Turgeon B."/>
            <person name="Goodwin S."/>
            <person name="Spatafora J."/>
            <person name="Crous P."/>
            <person name="Grigoriev I."/>
        </authorList>
    </citation>
    <scope>NUCLEOTIDE SEQUENCE</scope>
    <source>
        <strain evidence="3">CBS 207.26</strain>
    </source>
</reference>
<dbReference type="AlphaFoldDB" id="A0A6A6DUJ8"/>
<feature type="compositionally biased region" description="Acidic residues" evidence="1">
    <location>
        <begin position="305"/>
        <end position="327"/>
    </location>
</feature>
<evidence type="ECO:0000313" key="4">
    <source>
        <dbReference type="Proteomes" id="UP000800200"/>
    </source>
</evidence>
<feature type="signal peptide" evidence="2">
    <location>
        <begin position="1"/>
        <end position="19"/>
    </location>
</feature>
<evidence type="ECO:0000256" key="2">
    <source>
        <dbReference type="SAM" id="SignalP"/>
    </source>
</evidence>
<protein>
    <recommendedName>
        <fullName evidence="5">F-box domain-containing protein</fullName>
    </recommendedName>
</protein>
<evidence type="ECO:0000256" key="1">
    <source>
        <dbReference type="SAM" id="MobiDB-lite"/>
    </source>
</evidence>
<sequence length="335" mass="38060">MSLLRMPTELLLQILGCLGSSFFCEDPRRLAVSRQWFLLARKVFLEDVRLSPKSLEQLLYNPSESRLAALKQNLRSIDLQLNGLENKKSKVSDWDRCLWLAPCAATLDQELNGLITILQDCKKLRALRLTASREFPATSLRIDRFIYLWSCRVLKLITLDNLTTLTLDTCGTMLPGIGPHHEGKHLCASISSLLTTLRHLRLRMRSICPVAFRLPKGDTPLPLMEVVVNISIYGDSPKDHPTLYSRKCGFNLRRRHPLKEMQDRAKLLVARMSLLRRVRILSGPAGHLKSWDALTGKRRTLADGAEWDDERMEETLEDNGDHSDDDSAVLGVPEQ</sequence>
<keyword evidence="4" id="KW-1185">Reference proteome</keyword>
<accession>A0A6A6DUJ8</accession>
<organism evidence="3 4">
    <name type="scientific">Zopfia rhizophila CBS 207.26</name>
    <dbReference type="NCBI Taxonomy" id="1314779"/>
    <lineage>
        <taxon>Eukaryota</taxon>
        <taxon>Fungi</taxon>
        <taxon>Dikarya</taxon>
        <taxon>Ascomycota</taxon>
        <taxon>Pezizomycotina</taxon>
        <taxon>Dothideomycetes</taxon>
        <taxon>Dothideomycetes incertae sedis</taxon>
        <taxon>Zopfiaceae</taxon>
        <taxon>Zopfia</taxon>
    </lineage>
</organism>
<evidence type="ECO:0000313" key="3">
    <source>
        <dbReference type="EMBL" id="KAF2183367.1"/>
    </source>
</evidence>
<keyword evidence="2" id="KW-0732">Signal</keyword>
<dbReference type="EMBL" id="ML994643">
    <property type="protein sequence ID" value="KAF2183367.1"/>
    <property type="molecule type" value="Genomic_DNA"/>
</dbReference>
<proteinExistence type="predicted"/>
<name>A0A6A6DUJ8_9PEZI</name>
<evidence type="ECO:0008006" key="5">
    <source>
        <dbReference type="Google" id="ProtNLM"/>
    </source>
</evidence>
<feature type="region of interest" description="Disordered" evidence="1">
    <location>
        <begin position="302"/>
        <end position="335"/>
    </location>
</feature>